<evidence type="ECO:0000256" key="6">
    <source>
        <dbReference type="ARBA" id="ARBA00023242"/>
    </source>
</evidence>
<keyword evidence="5" id="KW-0963">Cytoplasm</keyword>
<comment type="function">
    <text evidence="1">May be involved in spermatogenesis.</text>
</comment>
<dbReference type="InterPro" id="IPR027887">
    <property type="entry name" value="DUF4464"/>
</dbReference>
<evidence type="ECO:0000313" key="7">
    <source>
        <dbReference type="Proteomes" id="UP001652621"/>
    </source>
</evidence>
<dbReference type="PANTHER" id="PTHR33588">
    <property type="entry name" value="CILIA- AND FLAGELLA-ASSOCIATED PROTEIN 299"/>
    <property type="match status" value="1"/>
</dbReference>
<name>A0ABM3ULB2_MUSDO</name>
<dbReference type="Proteomes" id="UP001652621">
    <property type="component" value="Unplaced"/>
</dbReference>
<protein>
    <recommendedName>
        <fullName evidence="4">Cilia- and flagella-associated protein 299</fullName>
    </recommendedName>
</protein>
<dbReference type="PANTHER" id="PTHR33588:SF1">
    <property type="entry name" value="CILIA- AND FLAGELLA-ASSOCIATED PROTEIN 299"/>
    <property type="match status" value="1"/>
</dbReference>
<evidence type="ECO:0000256" key="1">
    <source>
        <dbReference type="ARBA" id="ARBA00003056"/>
    </source>
</evidence>
<proteinExistence type="predicted"/>
<evidence type="ECO:0000256" key="2">
    <source>
        <dbReference type="ARBA" id="ARBA00004123"/>
    </source>
</evidence>
<reference evidence="8" key="1">
    <citation type="submission" date="2025-08" db="UniProtKB">
        <authorList>
            <consortium name="RefSeq"/>
        </authorList>
    </citation>
    <scope>IDENTIFICATION</scope>
    <source>
        <strain evidence="8">Aabys</strain>
        <tissue evidence="8">Whole body</tissue>
    </source>
</reference>
<accession>A0ABM3ULB2</accession>
<sequence length="238" mass="28147">MTGTIAHDMFLLDCPGYEDYLDTFVTRCDIRFIRNVRFCRMLVELGYRSPTDIYTPEQFQQHKAAVQESLWPIKKSTIFFSDGMKSEDPVLIEMANRERPNAQKMISTIIFIKHRLKTGFEISGYIDYEQSLHQANLQEENCTDWAAVFGERLKLRPKPTDLSFFDWHKGLVLYNESDNYLVQHDVHYGLIFMHKGDHKKVCVDIDKPEYSKNCTRSMHFSERYGHVVFYDHVIRKKI</sequence>
<organism evidence="7 8">
    <name type="scientific">Musca domestica</name>
    <name type="common">House fly</name>
    <dbReference type="NCBI Taxonomy" id="7370"/>
    <lineage>
        <taxon>Eukaryota</taxon>
        <taxon>Metazoa</taxon>
        <taxon>Ecdysozoa</taxon>
        <taxon>Arthropoda</taxon>
        <taxon>Hexapoda</taxon>
        <taxon>Insecta</taxon>
        <taxon>Pterygota</taxon>
        <taxon>Neoptera</taxon>
        <taxon>Endopterygota</taxon>
        <taxon>Diptera</taxon>
        <taxon>Brachycera</taxon>
        <taxon>Muscomorpha</taxon>
        <taxon>Muscoidea</taxon>
        <taxon>Muscidae</taxon>
        <taxon>Musca</taxon>
    </lineage>
</organism>
<evidence type="ECO:0000256" key="5">
    <source>
        <dbReference type="ARBA" id="ARBA00022490"/>
    </source>
</evidence>
<evidence type="ECO:0000256" key="3">
    <source>
        <dbReference type="ARBA" id="ARBA00004496"/>
    </source>
</evidence>
<evidence type="ECO:0000313" key="8">
    <source>
        <dbReference type="RefSeq" id="XP_058974322.1"/>
    </source>
</evidence>
<evidence type="ECO:0000256" key="4">
    <source>
        <dbReference type="ARBA" id="ARBA00021436"/>
    </source>
</evidence>
<comment type="subcellular location">
    <subcellularLocation>
        <location evidence="3">Cytoplasm</location>
    </subcellularLocation>
    <subcellularLocation>
        <location evidence="2">Nucleus</location>
    </subcellularLocation>
</comment>
<dbReference type="GeneID" id="131800684"/>
<dbReference type="Pfam" id="PF14713">
    <property type="entry name" value="DUF4464"/>
    <property type="match status" value="1"/>
</dbReference>
<gene>
    <name evidence="8" type="primary">LOC131800684</name>
</gene>
<dbReference type="RefSeq" id="XP_058974322.1">
    <property type="nucleotide sequence ID" value="XM_059118339.1"/>
</dbReference>
<keyword evidence="6" id="KW-0539">Nucleus</keyword>
<keyword evidence="7" id="KW-1185">Reference proteome</keyword>